<dbReference type="PANTHER" id="PTHR33823">
    <property type="entry name" value="RNA POLYMERASE-BINDING TRANSCRIPTION FACTOR DKSA-RELATED"/>
    <property type="match status" value="1"/>
</dbReference>
<gene>
    <name evidence="6" type="ORF">FB559_1053</name>
</gene>
<dbReference type="Gene3D" id="1.20.120.910">
    <property type="entry name" value="DksA, coiled-coil domain"/>
    <property type="match status" value="1"/>
</dbReference>
<protein>
    <submittedName>
        <fullName evidence="6">TraR/DksA family transcriptional regulator</fullName>
    </submittedName>
</protein>
<dbReference type="Pfam" id="PF01258">
    <property type="entry name" value="zf-dskA_traR"/>
    <property type="match status" value="1"/>
</dbReference>
<organism evidence="6 7">
    <name type="scientific">Actinoallomurus bryophytorum</name>
    <dbReference type="NCBI Taxonomy" id="1490222"/>
    <lineage>
        <taxon>Bacteria</taxon>
        <taxon>Bacillati</taxon>
        <taxon>Actinomycetota</taxon>
        <taxon>Actinomycetes</taxon>
        <taxon>Streptosporangiales</taxon>
        <taxon>Thermomonosporaceae</taxon>
        <taxon>Actinoallomurus</taxon>
    </lineage>
</organism>
<evidence type="ECO:0000256" key="2">
    <source>
        <dbReference type="ARBA" id="ARBA00022771"/>
    </source>
</evidence>
<evidence type="ECO:0000256" key="1">
    <source>
        <dbReference type="ARBA" id="ARBA00022723"/>
    </source>
</evidence>
<keyword evidence="2" id="KW-0863">Zinc-finger</keyword>
<feature type="domain" description="Zinc finger DksA/TraR C4-type" evidence="5">
    <location>
        <begin position="72"/>
        <end position="107"/>
    </location>
</feature>
<dbReference type="SUPFAM" id="SSF57716">
    <property type="entry name" value="Glucocorticoid receptor-like (DNA-binding domain)"/>
    <property type="match status" value="1"/>
</dbReference>
<dbReference type="PROSITE" id="PS51128">
    <property type="entry name" value="ZF_DKSA_2"/>
    <property type="match status" value="1"/>
</dbReference>
<comment type="caution">
    <text evidence="6">The sequence shown here is derived from an EMBL/GenBank/DDBJ whole genome shotgun (WGS) entry which is preliminary data.</text>
</comment>
<evidence type="ECO:0000313" key="6">
    <source>
        <dbReference type="EMBL" id="TQL95550.1"/>
    </source>
</evidence>
<keyword evidence="3" id="KW-0862">Zinc</keyword>
<dbReference type="OrthoDB" id="1121111at2"/>
<evidence type="ECO:0000313" key="7">
    <source>
        <dbReference type="Proteomes" id="UP000316096"/>
    </source>
</evidence>
<dbReference type="AlphaFoldDB" id="A0A543CEY2"/>
<dbReference type="InterPro" id="IPR000962">
    <property type="entry name" value="Znf_DskA_TraR"/>
</dbReference>
<proteinExistence type="predicted"/>
<dbReference type="RefSeq" id="WP_141953841.1">
    <property type="nucleotide sequence ID" value="NZ_VFOZ01000001.1"/>
</dbReference>
<keyword evidence="1" id="KW-0479">Metal-binding</keyword>
<keyword evidence="7" id="KW-1185">Reference proteome</keyword>
<name>A0A543CEY2_9ACTN</name>
<sequence>MSLDTAQKRLDEMLAALDRSIAVLKGEQPEAEHHTADAGASLSDTERVDAALDTMRRQRTEVLAALGRAREGTYGKCVDCGLSVTEGRLEARPEASRCVACQAKRDRSRR</sequence>
<dbReference type="PANTHER" id="PTHR33823:SF2">
    <property type="entry name" value="RNA POLYMERASE-BINDING TRANSCRIPTION FACTOR DKSA"/>
    <property type="match status" value="1"/>
</dbReference>
<dbReference type="EMBL" id="VFOZ01000001">
    <property type="protein sequence ID" value="TQL95550.1"/>
    <property type="molecule type" value="Genomic_DNA"/>
</dbReference>
<accession>A0A543CEY2</accession>
<evidence type="ECO:0000256" key="4">
    <source>
        <dbReference type="PROSITE-ProRule" id="PRU00510"/>
    </source>
</evidence>
<evidence type="ECO:0000256" key="3">
    <source>
        <dbReference type="ARBA" id="ARBA00022833"/>
    </source>
</evidence>
<dbReference type="Proteomes" id="UP000316096">
    <property type="component" value="Unassembled WGS sequence"/>
</dbReference>
<evidence type="ECO:0000259" key="5">
    <source>
        <dbReference type="Pfam" id="PF01258"/>
    </source>
</evidence>
<reference evidence="6 7" key="1">
    <citation type="submission" date="2019-06" db="EMBL/GenBank/DDBJ databases">
        <title>Sequencing the genomes of 1000 actinobacteria strains.</title>
        <authorList>
            <person name="Klenk H.-P."/>
        </authorList>
    </citation>
    <scope>NUCLEOTIDE SEQUENCE [LARGE SCALE GENOMIC DNA]</scope>
    <source>
        <strain evidence="6 7">DSM 102200</strain>
    </source>
</reference>
<dbReference type="GO" id="GO:0008270">
    <property type="term" value="F:zinc ion binding"/>
    <property type="evidence" value="ECO:0007669"/>
    <property type="project" value="UniProtKB-KW"/>
</dbReference>
<feature type="zinc finger region" description="dksA C4-type" evidence="4">
    <location>
        <begin position="77"/>
        <end position="101"/>
    </location>
</feature>